<dbReference type="SMART" id="SM00044">
    <property type="entry name" value="CYCc"/>
    <property type="match status" value="1"/>
</dbReference>
<dbReference type="InterPro" id="IPR027417">
    <property type="entry name" value="P-loop_NTPase"/>
</dbReference>
<dbReference type="RefSeq" id="WP_094303836.1">
    <property type="nucleotide sequence ID" value="NZ_NOWT01000012.1"/>
</dbReference>
<dbReference type="SUPFAM" id="SSF52540">
    <property type="entry name" value="P-loop containing nucleoside triphosphate hydrolases"/>
    <property type="match status" value="1"/>
</dbReference>
<keyword evidence="1" id="KW-0547">Nucleotide-binding</keyword>
<dbReference type="EMBL" id="NOWT01000012">
    <property type="protein sequence ID" value="OYD83622.1"/>
    <property type="molecule type" value="Genomic_DNA"/>
</dbReference>
<feature type="domain" description="Guanylate cyclase" evidence="3">
    <location>
        <begin position="81"/>
        <end position="210"/>
    </location>
</feature>
<dbReference type="InterPro" id="IPR011990">
    <property type="entry name" value="TPR-like_helical_dom_sf"/>
</dbReference>
<evidence type="ECO:0000256" key="1">
    <source>
        <dbReference type="ARBA" id="ARBA00022741"/>
    </source>
</evidence>
<dbReference type="Proteomes" id="UP000215367">
    <property type="component" value="Unassembled WGS sequence"/>
</dbReference>
<dbReference type="Gene3D" id="1.25.40.10">
    <property type="entry name" value="Tetratricopeptide repeat domain"/>
    <property type="match status" value="1"/>
</dbReference>
<dbReference type="CDD" id="cd07302">
    <property type="entry name" value="CHD"/>
    <property type="match status" value="1"/>
</dbReference>
<dbReference type="InterPro" id="IPR025874">
    <property type="entry name" value="DZR"/>
</dbReference>
<sequence>MDCSVCGVVNEPGNRFCTGCGAALARSCPACGQAASAEANFCGKCGARLAATPAPAEVERVPQVSHASDQAPAVPERRQLTVMFCDLVGSTALSEQLDPEDMRDIISSFHTVCADVVERFHGRIAKFMGDGVLVYFGFPHAHEHDAELAVYAGLNLVEAVRQLPTPEGPRLEVRVGVATGLVVVGDLIGEGPAQEQAVIGETPNLAARLQSAAAPGAVLISASTHRLVGHLFTCIDLGPHPFKGFTQPPPVWEVVREASAEGRFEALHPGKLSLMVGREQELALLLERWAEVKQQDGQVVLLSGEAGIGKSRILHDLWDRLHAEPHTRLRFNCSPHYQNTALYPFTDQLERAAGLSRDDPPKRKLEKLATLLTLSDADAAGTVPLFAALLAIPTDGLLPPVTLDSQRQKELTLEALVNQLVGLAARQPVLMIVEDVHWIDPTSLELLELIIDQTQHVPVLLIITFRPDFRPPWDGYPHVTGLTLNRLGRRQSANLVERLAGKPLPAQVLDQIVSRADGVPLFTEELTKAVLESGLLSDTGPHYELTGPLPPLAIPTTLHDSLMARLDRLSTVKEVAQIGAVIGREFSYEMIAAGTALDDARLQDALRQLVASGLLFRRGTPPHAVYLFKHALVQDVAYGSLLRGRRQQLHAHFAEVLKERFPETIDRQPELLAHHYTQAGLAREAAAYWCNAGQQAIARSATAEAIAHLTKGLELVRTLSDTAATCRLELSIQSTLGGALTAAKGFAAPETGAAYARARVLSEQLDEMRHRVAVLYGLGLHHLYRAEMVLARDVADHMLQLAERSNDSGISFYAHRAAGVFKFPSGYLAEARRHLEQALTLHEPAQGSTPLLLYAFDPLVVCLDYLSRVLLPLGFPRLAVQRSDQALAEARRREHLNTLAFTLFFSGTLHQILGNRHVVAERSSELVSLAAAEAFPIWLAGGHFLQGWGRTVDGSEAEAGLAQMKKGLADWCKTGAEFLVPYFLVVQANCCLERGDVLTARQLLTEASERVELTGECWFAAELHRSWGNLCVHAPDLGAVAAEAAYREALAIARTQGAKLWELRAGRALAGFLDVQGRATEAQDLLDPILVQCADDAAC</sequence>
<dbReference type="InterPro" id="IPR029787">
    <property type="entry name" value="Nucleotide_cyclase"/>
</dbReference>
<dbReference type="SUPFAM" id="SSF55073">
    <property type="entry name" value="Nucleotide cyclase"/>
    <property type="match status" value="1"/>
</dbReference>
<keyword evidence="2" id="KW-0067">ATP-binding</keyword>
<dbReference type="GO" id="GO:0035556">
    <property type="term" value="P:intracellular signal transduction"/>
    <property type="evidence" value="ECO:0007669"/>
    <property type="project" value="InterPro"/>
</dbReference>
<dbReference type="Pfam" id="PF12773">
    <property type="entry name" value="DZR"/>
    <property type="match status" value="1"/>
</dbReference>
<dbReference type="Gene3D" id="3.30.70.1230">
    <property type="entry name" value="Nucleotide cyclase"/>
    <property type="match status" value="1"/>
</dbReference>
<dbReference type="SUPFAM" id="SSF48452">
    <property type="entry name" value="TPR-like"/>
    <property type="match status" value="1"/>
</dbReference>
<dbReference type="PROSITE" id="PS50125">
    <property type="entry name" value="GUANYLATE_CYCLASE_2"/>
    <property type="match status" value="1"/>
</dbReference>
<comment type="caution">
    <text evidence="4">The sequence shown here is derived from an EMBL/GenBank/DDBJ whole genome shotgun (WGS) entry which is preliminary data.</text>
</comment>
<proteinExistence type="predicted"/>
<dbReference type="GO" id="GO:0005524">
    <property type="term" value="F:ATP binding"/>
    <property type="evidence" value="ECO:0007669"/>
    <property type="project" value="UniProtKB-KW"/>
</dbReference>
<name>A0A235HD39_AZOBR</name>
<reference evidence="4 5" key="1">
    <citation type="submission" date="2017-07" db="EMBL/GenBank/DDBJ databases">
        <title>Whole genome sequence of Azospirillum brasilense 2A1, a potential biofertilizer strain.</title>
        <authorList>
            <person name="Fontana C.A."/>
            <person name="Toffoli L.M."/>
            <person name="Salazar S.M."/>
            <person name="Puglisi E."/>
            <person name="Pedraza R."/>
            <person name="Bassi D."/>
            <person name="Cocconcelli P.S."/>
        </authorList>
    </citation>
    <scope>NUCLEOTIDE SEQUENCE [LARGE SCALE GENOMIC DNA]</scope>
    <source>
        <strain evidence="4 5">2A1</strain>
        <plasmid evidence="4">unnamed</plasmid>
    </source>
</reference>
<dbReference type="PANTHER" id="PTHR16305">
    <property type="entry name" value="TESTICULAR SOLUBLE ADENYLYL CYCLASE"/>
    <property type="match status" value="1"/>
</dbReference>
<evidence type="ECO:0000313" key="5">
    <source>
        <dbReference type="Proteomes" id="UP000215367"/>
    </source>
</evidence>
<dbReference type="GO" id="GO:0004016">
    <property type="term" value="F:adenylate cyclase activity"/>
    <property type="evidence" value="ECO:0007669"/>
    <property type="project" value="TreeGrafter"/>
</dbReference>
<evidence type="ECO:0000256" key="2">
    <source>
        <dbReference type="ARBA" id="ARBA00022840"/>
    </source>
</evidence>
<dbReference type="GO" id="GO:0005737">
    <property type="term" value="C:cytoplasm"/>
    <property type="evidence" value="ECO:0007669"/>
    <property type="project" value="TreeGrafter"/>
</dbReference>
<dbReference type="Pfam" id="PF00211">
    <property type="entry name" value="Guanylate_cyc"/>
    <property type="match status" value="1"/>
</dbReference>
<evidence type="ECO:0000259" key="3">
    <source>
        <dbReference type="PROSITE" id="PS50125"/>
    </source>
</evidence>
<organism evidence="4 5">
    <name type="scientific">Azospirillum brasilense</name>
    <dbReference type="NCBI Taxonomy" id="192"/>
    <lineage>
        <taxon>Bacteria</taxon>
        <taxon>Pseudomonadati</taxon>
        <taxon>Pseudomonadota</taxon>
        <taxon>Alphaproteobacteria</taxon>
        <taxon>Rhodospirillales</taxon>
        <taxon>Azospirillaceae</taxon>
        <taxon>Azospirillum</taxon>
    </lineage>
</organism>
<accession>A0A235HD39</accession>
<dbReference type="InterPro" id="IPR001054">
    <property type="entry name" value="A/G_cyclase"/>
</dbReference>
<dbReference type="Pfam" id="PF13191">
    <property type="entry name" value="AAA_16"/>
    <property type="match status" value="1"/>
</dbReference>
<evidence type="ECO:0000313" key="4">
    <source>
        <dbReference type="EMBL" id="OYD83622.1"/>
    </source>
</evidence>
<dbReference type="GO" id="GO:0009190">
    <property type="term" value="P:cyclic nucleotide biosynthetic process"/>
    <property type="evidence" value="ECO:0007669"/>
    <property type="project" value="InterPro"/>
</dbReference>
<dbReference type="PANTHER" id="PTHR16305:SF28">
    <property type="entry name" value="GUANYLATE CYCLASE DOMAIN-CONTAINING PROTEIN"/>
    <property type="match status" value="1"/>
</dbReference>
<dbReference type="Gene3D" id="3.40.50.300">
    <property type="entry name" value="P-loop containing nucleotide triphosphate hydrolases"/>
    <property type="match status" value="1"/>
</dbReference>
<dbReference type="AlphaFoldDB" id="A0A235HD39"/>
<protein>
    <recommendedName>
        <fullName evidence="3">Guanylate cyclase domain-containing protein</fullName>
    </recommendedName>
</protein>
<geneLocation type="plasmid" evidence="4">
    <name>unnamed</name>
</geneLocation>
<gene>
    <name evidence="4" type="ORF">CHT98_14090</name>
</gene>
<dbReference type="InterPro" id="IPR041664">
    <property type="entry name" value="AAA_16"/>
</dbReference>
<keyword evidence="4" id="KW-0614">Plasmid</keyword>